<name>A0A239DQT8_9BACT</name>
<proteinExistence type="predicted"/>
<sequence length="329" mass="36134">MSAFWSSSLLCLVLALPAQPFPHPGPVADANPSVRHPETVRVPTRLRIVKRGGPVAYEIDPASFETVQITIGEKMITGVSVEVRFSAPGYSSPSQPWLTSTGEQSSGIQFDNLSISIEPAKLPAHTNFELDLTIFETDIPPQHMWRPAASTRYKIVWHRELQPPTSSESTAVRGIERVESRHDLASAEAAISDLEKVACGTDFDSAKTGLACDVLVKLWLRLIEDIDGFIPPAPAGRSFLSLPPPSSSPADDQSRAYKRAYDENRRKVALSQKRVHLLAAKDRATASLGGMIAEHYDPGHHTVRHIEAMLADGRLSPSDRERVLKFCVF</sequence>
<gene>
    <name evidence="2" type="ORF">SAMN05421770_101612</name>
</gene>
<reference evidence="2 3" key="1">
    <citation type="submission" date="2017-06" db="EMBL/GenBank/DDBJ databases">
        <authorList>
            <person name="Kim H.J."/>
            <person name="Triplett B.A."/>
        </authorList>
    </citation>
    <scope>NUCLEOTIDE SEQUENCE [LARGE SCALE GENOMIC DNA]</scope>
    <source>
        <strain evidence="2 3">DSM 18704</strain>
    </source>
</reference>
<dbReference type="Proteomes" id="UP000198356">
    <property type="component" value="Unassembled WGS sequence"/>
</dbReference>
<feature type="chain" id="PRO_5013054250" evidence="1">
    <location>
        <begin position="21"/>
        <end position="329"/>
    </location>
</feature>
<evidence type="ECO:0000256" key="1">
    <source>
        <dbReference type="SAM" id="SignalP"/>
    </source>
</evidence>
<accession>A0A239DQT8</accession>
<organism evidence="2 3">
    <name type="scientific">Granulicella rosea</name>
    <dbReference type="NCBI Taxonomy" id="474952"/>
    <lineage>
        <taxon>Bacteria</taxon>
        <taxon>Pseudomonadati</taxon>
        <taxon>Acidobacteriota</taxon>
        <taxon>Terriglobia</taxon>
        <taxon>Terriglobales</taxon>
        <taxon>Acidobacteriaceae</taxon>
        <taxon>Granulicella</taxon>
    </lineage>
</organism>
<evidence type="ECO:0000313" key="3">
    <source>
        <dbReference type="Proteomes" id="UP000198356"/>
    </source>
</evidence>
<dbReference type="AlphaFoldDB" id="A0A239DQT8"/>
<keyword evidence="3" id="KW-1185">Reference proteome</keyword>
<dbReference type="EMBL" id="FZOU01000001">
    <property type="protein sequence ID" value="SNS35005.1"/>
    <property type="molecule type" value="Genomic_DNA"/>
</dbReference>
<feature type="signal peptide" evidence="1">
    <location>
        <begin position="1"/>
        <end position="20"/>
    </location>
</feature>
<keyword evidence="1" id="KW-0732">Signal</keyword>
<evidence type="ECO:0000313" key="2">
    <source>
        <dbReference type="EMBL" id="SNS35005.1"/>
    </source>
</evidence>
<protein>
    <submittedName>
        <fullName evidence="2">Uncharacterized protein</fullName>
    </submittedName>
</protein>
<dbReference type="RefSeq" id="WP_142988186.1">
    <property type="nucleotide sequence ID" value="NZ_FZOU01000001.1"/>
</dbReference>